<proteinExistence type="predicted"/>
<dbReference type="Proteomes" id="UP000545074">
    <property type="component" value="Unassembled WGS sequence"/>
</dbReference>
<protein>
    <submittedName>
        <fullName evidence="2">Uncharacterized protein</fullName>
    </submittedName>
</protein>
<feature type="region of interest" description="Disordered" evidence="1">
    <location>
        <begin position="62"/>
        <end position="110"/>
    </location>
</feature>
<accession>A0A7W2Q710</accession>
<evidence type="ECO:0000313" key="2">
    <source>
        <dbReference type="EMBL" id="MBA6095624.1"/>
    </source>
</evidence>
<comment type="caution">
    <text evidence="2">The sequence shown here is derived from an EMBL/GenBank/DDBJ whole genome shotgun (WGS) entry which is preliminary data.</text>
</comment>
<sequence length="229" mass="24669">MSIDPRDLFVSLNPLGLDESELAKNSTGFADIRTHGDYLVFLAGYKAGTVDGEKRDCQSHRPINAEGCKPESSIQPSGTSSTCRSLDKAEGGTPDNNIHPERAASPAGLTDVLPTPVNRYLTTRIEAVEGGIKAISSVDAPWTVVIASDFDCVVGLLKDKLDRHRKLHNVMQAHTEHLNRVQIAMALELCAIAEALGIAPEQQQGGSGESIRAIQQLNVKLAELELRHA</sequence>
<reference evidence="2 3" key="1">
    <citation type="submission" date="2020-07" db="EMBL/GenBank/DDBJ databases">
        <title>Diversity of carbapenemase encoding genes among Pseudomonas putida group clinical isolates in a tertiary Brazilian hospital.</title>
        <authorList>
            <person name="Alberto-Lei F."/>
            <person name="Nodari C.S."/>
            <person name="Streling A.P."/>
            <person name="Paulino J.T."/>
            <person name="Bessa-Neto F.O."/>
            <person name="Cayo R."/>
            <person name="Gales A.C."/>
        </authorList>
    </citation>
    <scope>NUCLEOTIDE SEQUENCE [LARGE SCALE GENOMIC DNA]</scope>
    <source>
        <strain evidence="2 3">12815</strain>
    </source>
</reference>
<evidence type="ECO:0000256" key="1">
    <source>
        <dbReference type="SAM" id="MobiDB-lite"/>
    </source>
</evidence>
<dbReference type="EMBL" id="JACGCX010000001">
    <property type="protein sequence ID" value="MBA6095624.1"/>
    <property type="molecule type" value="Genomic_DNA"/>
</dbReference>
<evidence type="ECO:0000313" key="3">
    <source>
        <dbReference type="Proteomes" id="UP000545074"/>
    </source>
</evidence>
<organism evidence="2 3">
    <name type="scientific">Pseudomonas juntendi</name>
    <dbReference type="NCBI Taxonomy" id="2666183"/>
    <lineage>
        <taxon>Bacteria</taxon>
        <taxon>Pseudomonadati</taxon>
        <taxon>Pseudomonadota</taxon>
        <taxon>Gammaproteobacteria</taxon>
        <taxon>Pseudomonadales</taxon>
        <taxon>Pseudomonadaceae</taxon>
        <taxon>Pseudomonas</taxon>
    </lineage>
</organism>
<name>A0A7W2Q710_9PSED</name>
<feature type="compositionally biased region" description="Polar residues" evidence="1">
    <location>
        <begin position="72"/>
        <end position="84"/>
    </location>
</feature>
<gene>
    <name evidence="2" type="ORF">H4C80_00475</name>
</gene>
<dbReference type="RefSeq" id="WP_182388688.1">
    <property type="nucleotide sequence ID" value="NZ_JACGCX010000001.1"/>
</dbReference>
<dbReference type="AlphaFoldDB" id="A0A7W2Q710"/>